<accession>A0A0F9F624</accession>
<reference evidence="2" key="1">
    <citation type="journal article" date="2015" name="Nature">
        <title>Complex archaea that bridge the gap between prokaryotes and eukaryotes.</title>
        <authorList>
            <person name="Spang A."/>
            <person name="Saw J.H."/>
            <person name="Jorgensen S.L."/>
            <person name="Zaremba-Niedzwiedzka K."/>
            <person name="Martijn J."/>
            <person name="Lind A.E."/>
            <person name="van Eijk R."/>
            <person name="Schleper C."/>
            <person name="Guy L."/>
            <person name="Ettema T.J."/>
        </authorList>
    </citation>
    <scope>NUCLEOTIDE SEQUENCE</scope>
</reference>
<comment type="caution">
    <text evidence="2">The sequence shown here is derived from an EMBL/GenBank/DDBJ whole genome shotgun (WGS) entry which is preliminary data.</text>
</comment>
<evidence type="ECO:0000256" key="1">
    <source>
        <dbReference type="SAM" id="Phobius"/>
    </source>
</evidence>
<name>A0A0F9F624_9ZZZZ</name>
<organism evidence="2">
    <name type="scientific">marine sediment metagenome</name>
    <dbReference type="NCBI Taxonomy" id="412755"/>
    <lineage>
        <taxon>unclassified sequences</taxon>
        <taxon>metagenomes</taxon>
        <taxon>ecological metagenomes</taxon>
    </lineage>
</organism>
<dbReference type="EMBL" id="LAZR01022443">
    <property type="protein sequence ID" value="KKL81859.1"/>
    <property type="molecule type" value="Genomic_DNA"/>
</dbReference>
<proteinExistence type="predicted"/>
<keyword evidence="1" id="KW-0812">Transmembrane</keyword>
<feature type="transmembrane region" description="Helical" evidence="1">
    <location>
        <begin position="16"/>
        <end position="33"/>
    </location>
</feature>
<keyword evidence="1" id="KW-0472">Membrane</keyword>
<sequence>MWVAAAVGVASGLGEWVIAGMTTVLTLMIIALVRKLEKSAGTYHENG</sequence>
<keyword evidence="1" id="KW-1133">Transmembrane helix</keyword>
<dbReference type="AlphaFoldDB" id="A0A0F9F624"/>
<gene>
    <name evidence="2" type="ORF">LCGC14_1990550</name>
</gene>
<evidence type="ECO:0000313" key="2">
    <source>
        <dbReference type="EMBL" id="KKL81859.1"/>
    </source>
</evidence>
<protein>
    <submittedName>
        <fullName evidence="2">Uncharacterized protein</fullName>
    </submittedName>
</protein>